<feature type="domain" description="Carboxymuconolactone decarboxylase-like" evidence="1">
    <location>
        <begin position="54"/>
        <end position="95"/>
    </location>
</feature>
<dbReference type="GO" id="GO:0051920">
    <property type="term" value="F:peroxiredoxin activity"/>
    <property type="evidence" value="ECO:0007669"/>
    <property type="project" value="InterPro"/>
</dbReference>
<name>A0A0A0JMX6_9MICO</name>
<dbReference type="PANTHER" id="PTHR35446:SF3">
    <property type="entry name" value="CMD DOMAIN-CONTAINING PROTEIN"/>
    <property type="match status" value="1"/>
</dbReference>
<dbReference type="STRING" id="1385521.N803_09910"/>
<accession>A0A0A0JMX6</accession>
<proteinExistence type="predicted"/>
<dbReference type="InterPro" id="IPR004675">
    <property type="entry name" value="AhpD_core"/>
</dbReference>
<dbReference type="RefSeq" id="WP_035903569.1">
    <property type="nucleotide sequence ID" value="NZ_AVPK01000003.1"/>
</dbReference>
<evidence type="ECO:0000313" key="3">
    <source>
        <dbReference type="Proteomes" id="UP000030011"/>
    </source>
</evidence>
<dbReference type="InterPro" id="IPR029032">
    <property type="entry name" value="AhpD-like"/>
</dbReference>
<dbReference type="OrthoDB" id="122912at2"/>
<protein>
    <submittedName>
        <fullName evidence="2">Carboxymuconolactone decarboxylase</fullName>
    </submittedName>
</protein>
<sequence>MTLTFPDHTTETAPAEAAPTLKRVAAAFGGTLPTAVARMAEAPQLLDAFLTTSRLFQGSTLTTLEQEVLILTVAVRNGCDVCIEMHAATLRRLGHADLEPALRADLPLDDARLAALQRFTHDVMDHTGAVPDALQNAFAAAGFTPRQALEVVLGVGAYTLSTYANRLTGA</sequence>
<dbReference type="Pfam" id="PF02627">
    <property type="entry name" value="CMD"/>
    <property type="match status" value="1"/>
</dbReference>
<dbReference type="Proteomes" id="UP000030011">
    <property type="component" value="Unassembled WGS sequence"/>
</dbReference>
<dbReference type="SUPFAM" id="SSF69118">
    <property type="entry name" value="AhpD-like"/>
    <property type="match status" value="1"/>
</dbReference>
<keyword evidence="3" id="KW-1185">Reference proteome</keyword>
<gene>
    <name evidence="2" type="ORF">N803_09910</name>
</gene>
<dbReference type="InterPro" id="IPR003779">
    <property type="entry name" value="CMD-like"/>
</dbReference>
<organism evidence="2 3">
    <name type="scientific">Knoellia subterranea KCTC 19937</name>
    <dbReference type="NCBI Taxonomy" id="1385521"/>
    <lineage>
        <taxon>Bacteria</taxon>
        <taxon>Bacillati</taxon>
        <taxon>Actinomycetota</taxon>
        <taxon>Actinomycetes</taxon>
        <taxon>Micrococcales</taxon>
        <taxon>Intrasporangiaceae</taxon>
        <taxon>Knoellia</taxon>
    </lineage>
</organism>
<comment type="caution">
    <text evidence="2">The sequence shown here is derived from an EMBL/GenBank/DDBJ whole genome shotgun (WGS) entry which is preliminary data.</text>
</comment>
<dbReference type="AlphaFoldDB" id="A0A0A0JMX6"/>
<dbReference type="NCBIfam" id="TIGR00778">
    <property type="entry name" value="ahpD_dom"/>
    <property type="match status" value="1"/>
</dbReference>
<dbReference type="EMBL" id="AVPK01000003">
    <property type="protein sequence ID" value="KGN38079.1"/>
    <property type="molecule type" value="Genomic_DNA"/>
</dbReference>
<dbReference type="Gene3D" id="1.20.1290.10">
    <property type="entry name" value="AhpD-like"/>
    <property type="match status" value="1"/>
</dbReference>
<dbReference type="eggNOG" id="COG2128">
    <property type="taxonomic scope" value="Bacteria"/>
</dbReference>
<evidence type="ECO:0000259" key="1">
    <source>
        <dbReference type="Pfam" id="PF02627"/>
    </source>
</evidence>
<reference evidence="2 3" key="1">
    <citation type="submission" date="2013-08" db="EMBL/GenBank/DDBJ databases">
        <title>The genome sequence of Knoellia subterranea.</title>
        <authorList>
            <person name="Zhu W."/>
            <person name="Wang G."/>
        </authorList>
    </citation>
    <scope>NUCLEOTIDE SEQUENCE [LARGE SCALE GENOMIC DNA]</scope>
    <source>
        <strain evidence="2 3">KCTC 19937</strain>
    </source>
</reference>
<dbReference type="PANTHER" id="PTHR35446">
    <property type="entry name" value="SI:CH211-175M2.5"/>
    <property type="match status" value="1"/>
</dbReference>
<evidence type="ECO:0000313" key="2">
    <source>
        <dbReference type="EMBL" id="KGN38079.1"/>
    </source>
</evidence>